<reference evidence="1 2" key="1">
    <citation type="submission" date="2020-07" db="EMBL/GenBank/DDBJ databases">
        <title>Sequencing the genomes of 1000 actinobacteria strains.</title>
        <authorList>
            <person name="Klenk H.-P."/>
        </authorList>
    </citation>
    <scope>NUCLEOTIDE SEQUENCE [LARGE SCALE GENOMIC DNA]</scope>
    <source>
        <strain evidence="1 2">CXB654</strain>
    </source>
</reference>
<dbReference type="RefSeq" id="WP_179642168.1">
    <property type="nucleotide sequence ID" value="NZ_BAAAYY010000024.1"/>
</dbReference>
<evidence type="ECO:0000313" key="1">
    <source>
        <dbReference type="EMBL" id="NYE46002.1"/>
    </source>
</evidence>
<accession>A0A852TT23</accession>
<proteinExistence type="predicted"/>
<sequence>MLFLDPTNIDANDIVTAVASWNMRYIHESSHWARFHGSTIGVLLTLLRRTRDVLAAHTLQNLDTQDIVRFSRGWSTGVPIFDYSDTDPENRLGTQLSLHQQDWLDLHMAYQILLEPRFLSVPAHSWATRESVQSALHIIWVQSEEKEMLPRLPSERGGPRILGQMSLVAGNEGLLSTRLLLECAAVLDEVTQQTGTFNRYADPALLRMLGKVFDSEYGIPYRFAEYLAGRELDPITVMAMIDFALNPVVPGLHSREPEVEWQEFHPPSRFISAARAASSLDIRSFTSWPSAQSVNALHQEIVHRTGLRMGKVVPTLSSASSIRECATRVLHYAQRVPEVTLFYSADLMHERSKDPSLISHYGMNFVGPGALRLVDPEQDVWSIFPPLRVTEGRYGWPAEDIDIDEATTLLIGSAISSAYDDAVHGLGAPSLAHLPADEFKTDEQISLFNEELTRAVRLPLSWPM</sequence>
<comment type="caution">
    <text evidence="1">The sequence shown here is derived from an EMBL/GenBank/DDBJ whole genome shotgun (WGS) entry which is preliminary data.</text>
</comment>
<organism evidence="1 2">
    <name type="scientific">Spinactinospora alkalitolerans</name>
    <dbReference type="NCBI Taxonomy" id="687207"/>
    <lineage>
        <taxon>Bacteria</taxon>
        <taxon>Bacillati</taxon>
        <taxon>Actinomycetota</taxon>
        <taxon>Actinomycetes</taxon>
        <taxon>Streptosporangiales</taxon>
        <taxon>Nocardiopsidaceae</taxon>
        <taxon>Spinactinospora</taxon>
    </lineage>
</organism>
<keyword evidence="2" id="KW-1185">Reference proteome</keyword>
<dbReference type="Proteomes" id="UP000589036">
    <property type="component" value="Unassembled WGS sequence"/>
</dbReference>
<dbReference type="AlphaFoldDB" id="A0A852TT23"/>
<name>A0A852TT23_9ACTN</name>
<evidence type="ECO:0000313" key="2">
    <source>
        <dbReference type="Proteomes" id="UP000589036"/>
    </source>
</evidence>
<protein>
    <submittedName>
        <fullName evidence="1">Uncharacterized protein</fullName>
    </submittedName>
</protein>
<gene>
    <name evidence="1" type="ORF">HDA32_001122</name>
</gene>
<dbReference type="EMBL" id="JACCCC010000001">
    <property type="protein sequence ID" value="NYE46002.1"/>
    <property type="molecule type" value="Genomic_DNA"/>
</dbReference>